<reference evidence="11 12" key="1">
    <citation type="submission" date="2016-09" db="EMBL/GenBank/DDBJ databases">
        <title>Genome sequence of Eubacterium angustum.</title>
        <authorList>
            <person name="Poehlein A."/>
            <person name="Daniel R."/>
        </authorList>
    </citation>
    <scope>NUCLEOTIDE SEQUENCE [LARGE SCALE GENOMIC DNA]</scope>
    <source>
        <strain evidence="11 12">DSM 1989</strain>
    </source>
</reference>
<dbReference type="RefSeq" id="WP_071064756.1">
    <property type="nucleotide sequence ID" value="NZ_MKIE01000020.1"/>
</dbReference>
<feature type="active site" evidence="7">
    <location>
        <position position="41"/>
    </location>
</feature>
<dbReference type="NCBIfam" id="TIGR02227">
    <property type="entry name" value="sigpep_I_bact"/>
    <property type="match status" value="1"/>
</dbReference>
<dbReference type="GO" id="GO:0006465">
    <property type="term" value="P:signal peptide processing"/>
    <property type="evidence" value="ECO:0007669"/>
    <property type="project" value="InterPro"/>
</dbReference>
<evidence type="ECO:0000259" key="10">
    <source>
        <dbReference type="Pfam" id="PF10502"/>
    </source>
</evidence>
<evidence type="ECO:0000256" key="6">
    <source>
        <dbReference type="ARBA" id="ARBA00022801"/>
    </source>
</evidence>
<evidence type="ECO:0000256" key="4">
    <source>
        <dbReference type="ARBA" id="ARBA00013208"/>
    </source>
</evidence>
<dbReference type="Gene3D" id="2.10.109.10">
    <property type="entry name" value="Umud Fragment, subunit A"/>
    <property type="match status" value="1"/>
</dbReference>
<dbReference type="InterPro" id="IPR000223">
    <property type="entry name" value="Pept_S26A_signal_pept_1"/>
</dbReference>
<evidence type="ECO:0000256" key="9">
    <source>
        <dbReference type="RuleBase" id="RU362042"/>
    </source>
</evidence>
<dbReference type="CDD" id="cd06530">
    <property type="entry name" value="S26_SPase_I"/>
    <property type="match status" value="1"/>
</dbReference>
<dbReference type="EC" id="3.4.21.89" evidence="4 8"/>
<evidence type="ECO:0000256" key="1">
    <source>
        <dbReference type="ARBA" id="ARBA00000677"/>
    </source>
</evidence>
<comment type="similarity">
    <text evidence="3 9">Belongs to the peptidase S26 family.</text>
</comment>
<dbReference type="Pfam" id="PF10502">
    <property type="entry name" value="Peptidase_S26"/>
    <property type="match status" value="1"/>
</dbReference>
<dbReference type="PANTHER" id="PTHR43390">
    <property type="entry name" value="SIGNAL PEPTIDASE I"/>
    <property type="match status" value="1"/>
</dbReference>
<dbReference type="PRINTS" id="PR00727">
    <property type="entry name" value="LEADERPTASE"/>
</dbReference>
<dbReference type="GO" id="GO:0005886">
    <property type="term" value="C:plasma membrane"/>
    <property type="evidence" value="ECO:0007669"/>
    <property type="project" value="UniProtKB-SubCell"/>
</dbReference>
<evidence type="ECO:0000256" key="8">
    <source>
        <dbReference type="RuleBase" id="RU003993"/>
    </source>
</evidence>
<protein>
    <recommendedName>
        <fullName evidence="4 8">Signal peptidase I</fullName>
        <ecNumber evidence="4 8">3.4.21.89</ecNumber>
    </recommendedName>
</protein>
<dbReference type="InterPro" id="IPR036286">
    <property type="entry name" value="LexA/Signal_pep-like_sf"/>
</dbReference>
<dbReference type="Proteomes" id="UP000180254">
    <property type="component" value="Unassembled WGS sequence"/>
</dbReference>
<dbReference type="EMBL" id="MKIE01000020">
    <property type="protein sequence ID" value="OHW61234.1"/>
    <property type="molecule type" value="Genomic_DNA"/>
</dbReference>
<dbReference type="GO" id="GO:0009003">
    <property type="term" value="F:signal peptidase activity"/>
    <property type="evidence" value="ECO:0007669"/>
    <property type="project" value="UniProtKB-EC"/>
</dbReference>
<comment type="subcellular location">
    <subcellularLocation>
        <location evidence="2">Cell membrane</location>
        <topology evidence="2">Single-pass type II membrane protein</topology>
    </subcellularLocation>
    <subcellularLocation>
        <location evidence="9">Membrane</location>
        <topology evidence="9">Single-pass type II membrane protein</topology>
    </subcellularLocation>
</comment>
<proteinExistence type="inferred from homology"/>
<keyword evidence="5 8" id="KW-0645">Protease</keyword>
<dbReference type="InterPro" id="IPR019533">
    <property type="entry name" value="Peptidase_S26"/>
</dbReference>
<evidence type="ECO:0000256" key="3">
    <source>
        <dbReference type="ARBA" id="ARBA00009370"/>
    </source>
</evidence>
<dbReference type="SUPFAM" id="SSF51306">
    <property type="entry name" value="LexA/Signal peptidase"/>
    <property type="match status" value="1"/>
</dbReference>
<dbReference type="STRING" id="39480.EUAN_23910"/>
<evidence type="ECO:0000313" key="12">
    <source>
        <dbReference type="Proteomes" id="UP000180254"/>
    </source>
</evidence>
<feature type="domain" description="Peptidase S26" evidence="10">
    <location>
        <begin position="11"/>
        <end position="171"/>
    </location>
</feature>
<evidence type="ECO:0000256" key="5">
    <source>
        <dbReference type="ARBA" id="ARBA00022670"/>
    </source>
</evidence>
<feature type="transmembrane region" description="Helical" evidence="8">
    <location>
        <begin position="12"/>
        <end position="32"/>
    </location>
</feature>
<dbReference type="InterPro" id="IPR019757">
    <property type="entry name" value="Pept_S26A_signal_pept_1_Lys-AS"/>
</dbReference>
<dbReference type="GO" id="GO:0004252">
    <property type="term" value="F:serine-type endopeptidase activity"/>
    <property type="evidence" value="ECO:0007669"/>
    <property type="project" value="InterPro"/>
</dbReference>
<dbReference type="PANTHER" id="PTHR43390:SF1">
    <property type="entry name" value="CHLOROPLAST PROCESSING PEPTIDASE"/>
    <property type="match status" value="1"/>
</dbReference>
<comment type="catalytic activity">
    <reaction evidence="1 8">
        <text>Cleavage of hydrophobic, N-terminal signal or leader sequences from secreted and periplasmic proteins.</text>
        <dbReference type="EC" id="3.4.21.89"/>
    </reaction>
</comment>
<keyword evidence="8" id="KW-0472">Membrane</keyword>
<keyword evidence="8" id="KW-1133">Transmembrane helix</keyword>
<sequence length="179" mass="20224">MKLAINRSTVIEYSKSIVIAVILAFFLKSFFFETIVVEGTSMQPTLSTGDRIFISKLEYNLNLKRFKKGDVIVFEAPDKDASYIKRVIGLPGDIVKVEDGSVFLNGERLEENYIDEDSYTTSDNESRETLVGDEEIFVIGDNRALGASKDSRRFGSIKQESVRGKAVIRFFPFNQVNEL</sequence>
<evidence type="ECO:0000256" key="2">
    <source>
        <dbReference type="ARBA" id="ARBA00004401"/>
    </source>
</evidence>
<name>A0A1S1V451_9FIRM</name>
<feature type="active site" evidence="7">
    <location>
        <position position="85"/>
    </location>
</feature>
<keyword evidence="6 8" id="KW-0378">Hydrolase</keyword>
<evidence type="ECO:0000256" key="7">
    <source>
        <dbReference type="PIRSR" id="PIRSR600223-1"/>
    </source>
</evidence>
<keyword evidence="8" id="KW-0812">Transmembrane</keyword>
<comment type="caution">
    <text evidence="11">The sequence shown here is derived from an EMBL/GenBank/DDBJ whole genome shotgun (WGS) entry which is preliminary data.</text>
</comment>
<dbReference type="PROSITE" id="PS00760">
    <property type="entry name" value="SPASE_I_2"/>
    <property type="match status" value="1"/>
</dbReference>
<dbReference type="PROSITE" id="PS00501">
    <property type="entry name" value="SPASE_I_1"/>
    <property type="match status" value="1"/>
</dbReference>
<keyword evidence="12" id="KW-1185">Reference proteome</keyword>
<accession>A0A1S1V451</accession>
<organism evidence="11 12">
    <name type="scientific">Andreesenia angusta</name>
    <dbReference type="NCBI Taxonomy" id="39480"/>
    <lineage>
        <taxon>Bacteria</taxon>
        <taxon>Bacillati</taxon>
        <taxon>Bacillota</taxon>
        <taxon>Tissierellia</taxon>
        <taxon>Tissierellales</taxon>
        <taxon>Gottschalkiaceae</taxon>
        <taxon>Andreesenia</taxon>
    </lineage>
</organism>
<dbReference type="InterPro" id="IPR019756">
    <property type="entry name" value="Pept_S26A_signal_pept_1_Ser-AS"/>
</dbReference>
<gene>
    <name evidence="11" type="primary">sipP</name>
    <name evidence="11" type="ORF">EUAN_23910</name>
</gene>
<dbReference type="AlphaFoldDB" id="A0A1S1V451"/>
<evidence type="ECO:0000313" key="11">
    <source>
        <dbReference type="EMBL" id="OHW61234.1"/>
    </source>
</evidence>
<dbReference type="OrthoDB" id="9802919at2"/>